<dbReference type="Proteomes" id="UP001162162">
    <property type="component" value="Unassembled WGS sequence"/>
</dbReference>
<dbReference type="EMBL" id="JAPWTK010000016">
    <property type="protein sequence ID" value="KAJ8958750.1"/>
    <property type="molecule type" value="Genomic_DNA"/>
</dbReference>
<gene>
    <name evidence="1" type="ORF">NQ318_016478</name>
</gene>
<sequence>MGGGDNVDIQLSITETVRKTMKWYRKLFFHLINLNLSNAHALYKMRNEGPMPFPKFRLAVARSLLKLDDTDDSISRLVSPPIRLVDRHFPRHTTSRRCHMCALQARGLTEIKHPKVRGKETHKNQASQRDQIFATSTLLIMGHAESKN</sequence>
<name>A0AAV8Z456_9CUCU</name>
<organism evidence="1 2">
    <name type="scientific">Aromia moschata</name>
    <dbReference type="NCBI Taxonomy" id="1265417"/>
    <lineage>
        <taxon>Eukaryota</taxon>
        <taxon>Metazoa</taxon>
        <taxon>Ecdysozoa</taxon>
        <taxon>Arthropoda</taxon>
        <taxon>Hexapoda</taxon>
        <taxon>Insecta</taxon>
        <taxon>Pterygota</taxon>
        <taxon>Neoptera</taxon>
        <taxon>Endopterygota</taxon>
        <taxon>Coleoptera</taxon>
        <taxon>Polyphaga</taxon>
        <taxon>Cucujiformia</taxon>
        <taxon>Chrysomeloidea</taxon>
        <taxon>Cerambycidae</taxon>
        <taxon>Cerambycinae</taxon>
        <taxon>Callichromatini</taxon>
        <taxon>Aromia</taxon>
    </lineage>
</organism>
<evidence type="ECO:0000313" key="1">
    <source>
        <dbReference type="EMBL" id="KAJ8958750.1"/>
    </source>
</evidence>
<protein>
    <recommendedName>
        <fullName evidence="3">PiggyBac transposable element-derived protein domain-containing protein</fullName>
    </recommendedName>
</protein>
<evidence type="ECO:0008006" key="3">
    <source>
        <dbReference type="Google" id="ProtNLM"/>
    </source>
</evidence>
<comment type="caution">
    <text evidence="1">The sequence shown here is derived from an EMBL/GenBank/DDBJ whole genome shotgun (WGS) entry which is preliminary data.</text>
</comment>
<proteinExistence type="predicted"/>
<dbReference type="AlphaFoldDB" id="A0AAV8Z456"/>
<keyword evidence="2" id="KW-1185">Reference proteome</keyword>
<evidence type="ECO:0000313" key="2">
    <source>
        <dbReference type="Proteomes" id="UP001162162"/>
    </source>
</evidence>
<accession>A0AAV8Z456</accession>
<reference evidence="1" key="1">
    <citation type="journal article" date="2023" name="Insect Mol. Biol.">
        <title>Genome sequencing provides insights into the evolution of gene families encoding plant cell wall-degrading enzymes in longhorned beetles.</title>
        <authorList>
            <person name="Shin N.R."/>
            <person name="Okamura Y."/>
            <person name="Kirsch R."/>
            <person name="Pauchet Y."/>
        </authorList>
    </citation>
    <scope>NUCLEOTIDE SEQUENCE</scope>
    <source>
        <strain evidence="1">AMC_N1</strain>
    </source>
</reference>